<comment type="caution">
    <text evidence="1">The sequence shown here is derived from an EMBL/GenBank/DDBJ whole genome shotgun (WGS) entry which is preliminary data.</text>
</comment>
<organism evidence="1 2">
    <name type="scientific">Olpidium bornovanus</name>
    <dbReference type="NCBI Taxonomy" id="278681"/>
    <lineage>
        <taxon>Eukaryota</taxon>
        <taxon>Fungi</taxon>
        <taxon>Fungi incertae sedis</taxon>
        <taxon>Olpidiomycota</taxon>
        <taxon>Olpidiomycotina</taxon>
        <taxon>Olpidiomycetes</taxon>
        <taxon>Olpidiales</taxon>
        <taxon>Olpidiaceae</taxon>
        <taxon>Olpidium</taxon>
    </lineage>
</organism>
<dbReference type="AlphaFoldDB" id="A0A8H8DGW3"/>
<proteinExistence type="predicted"/>
<evidence type="ECO:0000313" key="2">
    <source>
        <dbReference type="Proteomes" id="UP000673691"/>
    </source>
</evidence>
<accession>A0A8H8DGW3</accession>
<keyword evidence="2" id="KW-1185">Reference proteome</keyword>
<protein>
    <submittedName>
        <fullName evidence="1">Uncharacterized protein</fullName>
    </submittedName>
</protein>
<dbReference type="EMBL" id="JAEFCI010009511">
    <property type="protein sequence ID" value="KAG5457761.1"/>
    <property type="molecule type" value="Genomic_DNA"/>
</dbReference>
<reference evidence="1 2" key="1">
    <citation type="journal article" name="Sci. Rep.">
        <title>Genome-scale phylogenetic analyses confirm Olpidium as the closest living zoosporic fungus to the non-flagellated, terrestrial fungi.</title>
        <authorList>
            <person name="Chang Y."/>
            <person name="Rochon D."/>
            <person name="Sekimoto S."/>
            <person name="Wang Y."/>
            <person name="Chovatia M."/>
            <person name="Sandor L."/>
            <person name="Salamov A."/>
            <person name="Grigoriev I.V."/>
            <person name="Stajich J.E."/>
            <person name="Spatafora J.W."/>
        </authorList>
    </citation>
    <scope>NUCLEOTIDE SEQUENCE [LARGE SCALE GENOMIC DNA]</scope>
    <source>
        <strain evidence="1">S191</strain>
    </source>
</reference>
<name>A0A8H8DGW3_9FUNG</name>
<evidence type="ECO:0000313" key="1">
    <source>
        <dbReference type="EMBL" id="KAG5457761.1"/>
    </source>
</evidence>
<sequence length="53" mass="5419">MSAGLSTDGTLLISIGPFSHATPHVGIHLMSMCFDHLETLASPADSAAPLVSI</sequence>
<dbReference type="Proteomes" id="UP000673691">
    <property type="component" value="Unassembled WGS sequence"/>
</dbReference>
<gene>
    <name evidence="1" type="ORF">BJ554DRAFT_2146</name>
</gene>